<comment type="caution">
    <text evidence="1">The sequence shown here is derived from an EMBL/GenBank/DDBJ whole genome shotgun (WGS) entry which is preliminary data.</text>
</comment>
<reference evidence="1 2" key="1">
    <citation type="submission" date="2013-09" db="EMBL/GenBank/DDBJ databases">
        <title>Corchorus capsularis genome sequencing.</title>
        <authorList>
            <person name="Alam M."/>
            <person name="Haque M.S."/>
            <person name="Islam M.S."/>
            <person name="Emdad E.M."/>
            <person name="Islam M.M."/>
            <person name="Ahmed B."/>
            <person name="Halim A."/>
            <person name="Hossen Q.M.M."/>
            <person name="Hossain M.Z."/>
            <person name="Ahmed R."/>
            <person name="Khan M.M."/>
            <person name="Islam R."/>
            <person name="Rashid M.M."/>
            <person name="Khan S.A."/>
            <person name="Rahman M.S."/>
            <person name="Alam M."/>
        </authorList>
    </citation>
    <scope>NUCLEOTIDE SEQUENCE [LARGE SCALE GENOMIC DNA]</scope>
    <source>
        <strain evidence="2">cv. CVL-1</strain>
        <tissue evidence="1">Whole seedling</tissue>
    </source>
</reference>
<dbReference type="Gramene" id="OMO50452">
    <property type="protein sequence ID" value="OMO50452"/>
    <property type="gene ID" value="CCACVL1_30431"/>
</dbReference>
<dbReference type="EMBL" id="AWWV01016157">
    <property type="protein sequence ID" value="OMO50452.1"/>
    <property type="molecule type" value="Genomic_DNA"/>
</dbReference>
<proteinExistence type="predicted"/>
<sequence length="25" mass="2687">MAMMIEIQSTETAIRRSMVTGAGDS</sequence>
<dbReference type="Proteomes" id="UP000188268">
    <property type="component" value="Unassembled WGS sequence"/>
</dbReference>
<evidence type="ECO:0000313" key="2">
    <source>
        <dbReference type="Proteomes" id="UP000188268"/>
    </source>
</evidence>
<protein>
    <submittedName>
        <fullName evidence="1">Uncharacterized protein</fullName>
    </submittedName>
</protein>
<keyword evidence="2" id="KW-1185">Reference proteome</keyword>
<organism evidence="1 2">
    <name type="scientific">Corchorus capsularis</name>
    <name type="common">Jute</name>
    <dbReference type="NCBI Taxonomy" id="210143"/>
    <lineage>
        <taxon>Eukaryota</taxon>
        <taxon>Viridiplantae</taxon>
        <taxon>Streptophyta</taxon>
        <taxon>Embryophyta</taxon>
        <taxon>Tracheophyta</taxon>
        <taxon>Spermatophyta</taxon>
        <taxon>Magnoliopsida</taxon>
        <taxon>eudicotyledons</taxon>
        <taxon>Gunneridae</taxon>
        <taxon>Pentapetalae</taxon>
        <taxon>rosids</taxon>
        <taxon>malvids</taxon>
        <taxon>Malvales</taxon>
        <taxon>Malvaceae</taxon>
        <taxon>Grewioideae</taxon>
        <taxon>Apeibeae</taxon>
        <taxon>Corchorus</taxon>
    </lineage>
</organism>
<gene>
    <name evidence="1" type="ORF">CCACVL1_30431</name>
</gene>
<name>A0A1R3FX82_COCAP</name>
<accession>A0A1R3FX82</accession>
<dbReference type="AlphaFoldDB" id="A0A1R3FX82"/>
<evidence type="ECO:0000313" key="1">
    <source>
        <dbReference type="EMBL" id="OMO50452.1"/>
    </source>
</evidence>